<dbReference type="HAMAP" id="MF_01405">
    <property type="entry name" value="Non_canon_purine_NTPase"/>
    <property type="match status" value="1"/>
</dbReference>
<comment type="cofactor">
    <cofactor evidence="10">
        <name>Mg(2+)</name>
        <dbReference type="ChEBI" id="CHEBI:18420"/>
    </cofactor>
    <text evidence="10">Binds 1 Mg(2+) ion per subunit.</text>
</comment>
<dbReference type="GeneID" id="29739154"/>
<dbReference type="GO" id="GO:0046872">
    <property type="term" value="F:metal ion binding"/>
    <property type="evidence" value="ECO:0007669"/>
    <property type="project" value="UniProtKB-KW"/>
</dbReference>
<evidence type="ECO:0000256" key="2">
    <source>
        <dbReference type="ARBA" id="ARBA00011738"/>
    </source>
</evidence>
<evidence type="ECO:0000256" key="1">
    <source>
        <dbReference type="ARBA" id="ARBA00008023"/>
    </source>
</evidence>
<dbReference type="PANTHER" id="PTHR11067">
    <property type="entry name" value="INOSINE TRIPHOSPHATE PYROPHOSPHATASE/HAM1 PROTEIN"/>
    <property type="match status" value="1"/>
</dbReference>
<proteinExistence type="inferred from homology"/>
<gene>
    <name evidence="12" type="primary">rdgB</name>
    <name evidence="12" type="ORF">LEP1GSC179_3708</name>
</gene>
<dbReference type="SUPFAM" id="SSF52972">
    <property type="entry name" value="ITPase-like"/>
    <property type="match status" value="1"/>
</dbReference>
<evidence type="ECO:0000313" key="13">
    <source>
        <dbReference type="Proteomes" id="UP000006329"/>
    </source>
</evidence>
<comment type="subunit">
    <text evidence="2 10">Homodimer.</text>
</comment>
<dbReference type="GO" id="GO:0005829">
    <property type="term" value="C:cytosol"/>
    <property type="evidence" value="ECO:0007669"/>
    <property type="project" value="TreeGrafter"/>
</dbReference>
<evidence type="ECO:0000256" key="4">
    <source>
        <dbReference type="ARBA" id="ARBA00022741"/>
    </source>
</evidence>
<dbReference type="AlphaFoldDB" id="A0A0E2BD21"/>
<dbReference type="GO" id="GO:0036222">
    <property type="term" value="F:XTP diphosphatase activity"/>
    <property type="evidence" value="ECO:0007669"/>
    <property type="project" value="UniProtKB-UniRule"/>
</dbReference>
<comment type="function">
    <text evidence="10">Pyrophosphatase that catalyzes the hydrolysis of nucleoside triphosphates to their monophosphate derivatives, with a high preference for the non-canonical purine nucleotides XTP (xanthosine triphosphate), dITP (deoxyinosine triphosphate) and ITP. Seems to function as a house-cleaning enzyme that removes non-canonical purine nucleotides from the nucleotide pool, thus preventing their incorporation into DNA/RNA and avoiding chromosomal lesions.</text>
</comment>
<evidence type="ECO:0000256" key="11">
    <source>
        <dbReference type="RuleBase" id="RU003781"/>
    </source>
</evidence>
<reference evidence="12" key="1">
    <citation type="submission" date="2012-10" db="EMBL/GenBank/DDBJ databases">
        <authorList>
            <person name="Harkins D.M."/>
            <person name="Durkin A.S."/>
            <person name="Brinkac L.M."/>
            <person name="Haft D.H."/>
            <person name="Selengut J.D."/>
            <person name="Sanka R."/>
            <person name="DePew J."/>
            <person name="Purushe J."/>
            <person name="Matthias M.A."/>
            <person name="Vinetz J.M."/>
            <person name="Sutton G.G."/>
            <person name="Nierman W.C."/>
            <person name="Fouts D.E."/>
        </authorList>
    </citation>
    <scope>NUCLEOTIDE SEQUENCE [LARGE SCALE GENOMIC DNA]</scope>
    <source>
        <strain evidence="12">MOR084</strain>
    </source>
</reference>
<dbReference type="RefSeq" id="WP_004459330.1">
    <property type="nucleotide sequence ID" value="NZ_AHON02000059.1"/>
</dbReference>
<comment type="catalytic activity">
    <reaction evidence="9 10">
        <text>XTP + H2O = XMP + diphosphate + H(+)</text>
        <dbReference type="Rhea" id="RHEA:28610"/>
        <dbReference type="ChEBI" id="CHEBI:15377"/>
        <dbReference type="ChEBI" id="CHEBI:15378"/>
        <dbReference type="ChEBI" id="CHEBI:33019"/>
        <dbReference type="ChEBI" id="CHEBI:57464"/>
        <dbReference type="ChEBI" id="CHEBI:61314"/>
        <dbReference type="EC" id="3.6.1.66"/>
    </reaction>
</comment>
<keyword evidence="4 10" id="KW-0547">Nucleotide-binding</keyword>
<evidence type="ECO:0000256" key="6">
    <source>
        <dbReference type="ARBA" id="ARBA00022842"/>
    </source>
</evidence>
<feature type="binding site" evidence="10">
    <location>
        <begin position="152"/>
        <end position="155"/>
    </location>
    <ligand>
        <name>substrate</name>
    </ligand>
</feature>
<dbReference type="PANTHER" id="PTHR11067:SF9">
    <property type="entry name" value="INOSINE TRIPHOSPHATE PYROPHOSPHATASE"/>
    <property type="match status" value="1"/>
</dbReference>
<feature type="binding site" evidence="10">
    <location>
        <begin position="180"/>
        <end position="181"/>
    </location>
    <ligand>
        <name>substrate</name>
    </ligand>
</feature>
<accession>A0A0E2BD21</accession>
<dbReference type="GO" id="GO:0009117">
    <property type="term" value="P:nucleotide metabolic process"/>
    <property type="evidence" value="ECO:0007669"/>
    <property type="project" value="UniProtKB-KW"/>
</dbReference>
<evidence type="ECO:0000313" key="12">
    <source>
        <dbReference type="EMBL" id="EKO33113.1"/>
    </source>
</evidence>
<dbReference type="Pfam" id="PF01725">
    <property type="entry name" value="Ham1p_like"/>
    <property type="match status" value="1"/>
</dbReference>
<comment type="caution">
    <text evidence="12">The sequence shown here is derived from an EMBL/GenBank/DDBJ whole genome shotgun (WGS) entry which is preliminary data.</text>
</comment>
<feature type="binding site" evidence="10">
    <location>
        <position position="175"/>
    </location>
    <ligand>
        <name>substrate</name>
    </ligand>
</feature>
<feature type="active site" description="Proton acceptor" evidence="10">
    <location>
        <position position="70"/>
    </location>
</feature>
<sequence length="196" mass="21834">MKQIAFATNNQHKVKEVDSILFELGIQILTPKDLKISFNAEETGSTFAENALIKARELFRLTKLPSIADDSGICVSALGGEPGVYSARFGGPGLKDEDRALLLLEKMKGKSDRRAHYVCVIAFVDETTERIFEGGCEGIISEEYDRVGIYGFGYDPIFIYLPFQKPFSQVPESEKNSVSHRKKALEGLSKFLKMKS</sequence>
<comment type="catalytic activity">
    <reaction evidence="10">
        <text>ITP + H2O = IMP + diphosphate + H(+)</text>
        <dbReference type="Rhea" id="RHEA:29399"/>
        <dbReference type="ChEBI" id="CHEBI:15377"/>
        <dbReference type="ChEBI" id="CHEBI:15378"/>
        <dbReference type="ChEBI" id="CHEBI:33019"/>
        <dbReference type="ChEBI" id="CHEBI:58053"/>
        <dbReference type="ChEBI" id="CHEBI:61402"/>
        <dbReference type="EC" id="3.6.1.66"/>
    </reaction>
</comment>
<organism evidence="12 13">
    <name type="scientific">Leptospira santarosai str. MOR084</name>
    <dbReference type="NCBI Taxonomy" id="1049984"/>
    <lineage>
        <taxon>Bacteria</taxon>
        <taxon>Pseudomonadati</taxon>
        <taxon>Spirochaetota</taxon>
        <taxon>Spirochaetia</taxon>
        <taxon>Leptospirales</taxon>
        <taxon>Leptospiraceae</taxon>
        <taxon>Leptospira</taxon>
    </lineage>
</organism>
<dbReference type="EC" id="3.6.1.66" evidence="10"/>
<keyword evidence="5 10" id="KW-0378">Hydrolase</keyword>
<evidence type="ECO:0000256" key="10">
    <source>
        <dbReference type="HAMAP-Rule" id="MF_01405"/>
    </source>
</evidence>
<keyword evidence="6 10" id="KW-0460">Magnesium</keyword>
<dbReference type="FunFam" id="3.90.950.10:FF:000001">
    <property type="entry name" value="dITP/XTP pyrophosphatase"/>
    <property type="match status" value="1"/>
</dbReference>
<dbReference type="NCBIfam" id="TIGR00042">
    <property type="entry name" value="RdgB/HAM1 family non-canonical purine NTP pyrophosphatase"/>
    <property type="match status" value="1"/>
</dbReference>
<feature type="binding site" evidence="10">
    <location>
        <position position="71"/>
    </location>
    <ligand>
        <name>substrate</name>
    </ligand>
</feature>
<dbReference type="Gene3D" id="3.90.950.10">
    <property type="match status" value="1"/>
</dbReference>
<evidence type="ECO:0000256" key="8">
    <source>
        <dbReference type="ARBA" id="ARBA00051875"/>
    </source>
</evidence>
<dbReference type="GO" id="GO:0009146">
    <property type="term" value="P:purine nucleoside triphosphate catabolic process"/>
    <property type="evidence" value="ECO:0007669"/>
    <property type="project" value="UniProtKB-UniRule"/>
</dbReference>
<evidence type="ECO:0000256" key="3">
    <source>
        <dbReference type="ARBA" id="ARBA00022723"/>
    </source>
</evidence>
<keyword evidence="7 10" id="KW-0546">Nucleotide metabolism</keyword>
<dbReference type="GO" id="GO:0036220">
    <property type="term" value="F:ITP diphosphatase activity"/>
    <property type="evidence" value="ECO:0007669"/>
    <property type="project" value="UniProtKB-UniRule"/>
</dbReference>
<evidence type="ECO:0000256" key="9">
    <source>
        <dbReference type="ARBA" id="ARBA00052017"/>
    </source>
</evidence>
<dbReference type="GO" id="GO:0017111">
    <property type="term" value="F:ribonucleoside triphosphate phosphatase activity"/>
    <property type="evidence" value="ECO:0007669"/>
    <property type="project" value="InterPro"/>
</dbReference>
<dbReference type="GO" id="GO:0000166">
    <property type="term" value="F:nucleotide binding"/>
    <property type="evidence" value="ECO:0007669"/>
    <property type="project" value="UniProtKB-KW"/>
</dbReference>
<evidence type="ECO:0000256" key="7">
    <source>
        <dbReference type="ARBA" id="ARBA00023080"/>
    </source>
</evidence>
<dbReference type="EMBL" id="AHON02000059">
    <property type="protein sequence ID" value="EKO33113.1"/>
    <property type="molecule type" value="Genomic_DNA"/>
</dbReference>
<comment type="catalytic activity">
    <reaction evidence="8 10">
        <text>dITP + H2O = dIMP + diphosphate + H(+)</text>
        <dbReference type="Rhea" id="RHEA:28342"/>
        <dbReference type="ChEBI" id="CHEBI:15377"/>
        <dbReference type="ChEBI" id="CHEBI:15378"/>
        <dbReference type="ChEBI" id="CHEBI:33019"/>
        <dbReference type="ChEBI" id="CHEBI:61194"/>
        <dbReference type="ChEBI" id="CHEBI:61382"/>
        <dbReference type="EC" id="3.6.1.66"/>
    </reaction>
</comment>
<dbReference type="InterPro" id="IPR029001">
    <property type="entry name" value="ITPase-like_fam"/>
</dbReference>
<keyword evidence="13" id="KW-1185">Reference proteome</keyword>
<protein>
    <recommendedName>
        <fullName evidence="10">dITP/XTP pyrophosphatase</fullName>
        <ecNumber evidence="10">3.6.1.66</ecNumber>
    </recommendedName>
    <alternativeName>
        <fullName evidence="10">Non-canonical purine NTP pyrophosphatase</fullName>
    </alternativeName>
    <alternativeName>
        <fullName evidence="10">Non-standard purine NTP pyrophosphatase</fullName>
    </alternativeName>
    <alternativeName>
        <fullName evidence="10">Nucleoside-triphosphate diphosphatase</fullName>
    </alternativeName>
    <alternativeName>
        <fullName evidence="10">Nucleoside-triphosphate pyrophosphatase</fullName>
        <shortName evidence="10">NTPase</shortName>
    </alternativeName>
</protein>
<comment type="similarity">
    <text evidence="1 10 11">Belongs to the HAM1 NTPase family.</text>
</comment>
<keyword evidence="3 10" id="KW-0479">Metal-binding</keyword>
<feature type="binding site" evidence="10">
    <location>
        <begin position="8"/>
        <end position="13"/>
    </location>
    <ligand>
        <name>substrate</name>
    </ligand>
</feature>
<feature type="binding site" evidence="10">
    <location>
        <position position="41"/>
    </location>
    <ligand>
        <name>Mg(2+)</name>
        <dbReference type="ChEBI" id="CHEBI:18420"/>
    </ligand>
</feature>
<dbReference type="InterPro" id="IPR002637">
    <property type="entry name" value="RdgB/HAM1"/>
</dbReference>
<dbReference type="GO" id="GO:0035870">
    <property type="term" value="F:dITP diphosphatase activity"/>
    <property type="evidence" value="ECO:0007669"/>
    <property type="project" value="UniProtKB-UniRule"/>
</dbReference>
<dbReference type="Proteomes" id="UP000006329">
    <property type="component" value="Unassembled WGS sequence"/>
</dbReference>
<dbReference type="InterPro" id="IPR020922">
    <property type="entry name" value="dITP/XTP_pyrophosphatase"/>
</dbReference>
<name>A0A0E2BD21_9LEPT</name>
<evidence type="ECO:0000256" key="5">
    <source>
        <dbReference type="ARBA" id="ARBA00022801"/>
    </source>
</evidence>
<dbReference type="CDD" id="cd00515">
    <property type="entry name" value="HAM1"/>
    <property type="match status" value="1"/>
</dbReference>
<feature type="binding site" evidence="10">
    <location>
        <position position="70"/>
    </location>
    <ligand>
        <name>Mg(2+)</name>
        <dbReference type="ChEBI" id="CHEBI:18420"/>
    </ligand>
</feature>